<evidence type="ECO:0000256" key="2">
    <source>
        <dbReference type="SAM" id="MobiDB-lite"/>
    </source>
</evidence>
<dbReference type="InterPro" id="IPR036680">
    <property type="entry name" value="SPOR-like_sf"/>
</dbReference>
<evidence type="ECO:0000313" key="5">
    <source>
        <dbReference type="EMBL" id="NMM48407.1"/>
    </source>
</evidence>
<dbReference type="Gene3D" id="3.30.70.1070">
    <property type="entry name" value="Sporulation related repeat"/>
    <property type="match status" value="1"/>
</dbReference>
<feature type="domain" description="SPOR" evidence="4">
    <location>
        <begin position="138"/>
        <end position="216"/>
    </location>
</feature>
<keyword evidence="3" id="KW-0472">Membrane</keyword>
<feature type="coiled-coil region" evidence="1">
    <location>
        <begin position="85"/>
        <end position="127"/>
    </location>
</feature>
<gene>
    <name evidence="5" type="ORF">HH304_08355</name>
</gene>
<name>A0A848IVQ5_9BACT</name>
<organism evidence="5 6">
    <name type="scientific">Marinigracilibium pacificum</name>
    <dbReference type="NCBI Taxonomy" id="2729599"/>
    <lineage>
        <taxon>Bacteria</taxon>
        <taxon>Pseudomonadati</taxon>
        <taxon>Bacteroidota</taxon>
        <taxon>Cytophagia</taxon>
        <taxon>Cytophagales</taxon>
        <taxon>Flammeovirgaceae</taxon>
        <taxon>Marinigracilibium</taxon>
    </lineage>
</organism>
<feature type="compositionally biased region" description="Basic and acidic residues" evidence="2">
    <location>
        <begin position="1"/>
        <end position="11"/>
    </location>
</feature>
<dbReference type="Proteomes" id="UP000559010">
    <property type="component" value="Unassembled WGS sequence"/>
</dbReference>
<keyword evidence="1" id="KW-0175">Coiled coil</keyword>
<sequence>MEQKYRSKDSDYGLPENQSFNPIDRNKPTEQTSQKQTPKATTKTTKKDNSNGGIIALVVILLLVAAGFVIYFFLIKPQNEADKIAAAEKRRQQELADQKLKAEQEKQRELEAERHRALDSARLAQENIPEEGTISVLKSRTGRSYVVIGSFFDKDQAMDLAGKRKEQGLTTFVIEPYGKTRFYRVAAESYETYDEGMQGSESYKSEYGSEVWVLKY</sequence>
<dbReference type="GO" id="GO:0042834">
    <property type="term" value="F:peptidoglycan binding"/>
    <property type="evidence" value="ECO:0007669"/>
    <property type="project" value="InterPro"/>
</dbReference>
<evidence type="ECO:0000256" key="3">
    <source>
        <dbReference type="SAM" id="Phobius"/>
    </source>
</evidence>
<feature type="compositionally biased region" description="Low complexity" evidence="2">
    <location>
        <begin position="31"/>
        <end position="43"/>
    </location>
</feature>
<accession>A0A848IVQ5</accession>
<dbReference type="AlphaFoldDB" id="A0A848IVQ5"/>
<feature type="transmembrane region" description="Helical" evidence="3">
    <location>
        <begin position="53"/>
        <end position="74"/>
    </location>
</feature>
<evidence type="ECO:0000259" key="4">
    <source>
        <dbReference type="PROSITE" id="PS51724"/>
    </source>
</evidence>
<dbReference type="EMBL" id="JABBNU010000004">
    <property type="protein sequence ID" value="NMM48407.1"/>
    <property type="molecule type" value="Genomic_DNA"/>
</dbReference>
<evidence type="ECO:0000313" key="6">
    <source>
        <dbReference type="Proteomes" id="UP000559010"/>
    </source>
</evidence>
<reference evidence="5 6" key="1">
    <citation type="submission" date="2020-04" db="EMBL/GenBank/DDBJ databases">
        <title>Flammeovirgaceae bacterium KN852 isolated from deep sea.</title>
        <authorList>
            <person name="Zhang D.-C."/>
        </authorList>
    </citation>
    <scope>NUCLEOTIDE SEQUENCE [LARGE SCALE GENOMIC DNA]</scope>
    <source>
        <strain evidence="5 6">KN852</strain>
    </source>
</reference>
<dbReference type="RefSeq" id="WP_169680114.1">
    <property type="nucleotide sequence ID" value="NZ_JABBNU010000004.1"/>
</dbReference>
<keyword evidence="3" id="KW-0812">Transmembrane</keyword>
<keyword evidence="3" id="KW-1133">Transmembrane helix</keyword>
<evidence type="ECO:0000256" key="1">
    <source>
        <dbReference type="SAM" id="Coils"/>
    </source>
</evidence>
<comment type="caution">
    <text evidence="5">The sequence shown here is derived from an EMBL/GenBank/DDBJ whole genome shotgun (WGS) entry which is preliminary data.</text>
</comment>
<proteinExistence type="predicted"/>
<keyword evidence="6" id="KW-1185">Reference proteome</keyword>
<dbReference type="InterPro" id="IPR007730">
    <property type="entry name" value="SPOR-like_dom"/>
</dbReference>
<dbReference type="PROSITE" id="PS51724">
    <property type="entry name" value="SPOR"/>
    <property type="match status" value="1"/>
</dbReference>
<protein>
    <recommendedName>
        <fullName evidence="4">SPOR domain-containing protein</fullName>
    </recommendedName>
</protein>
<feature type="region of interest" description="Disordered" evidence="2">
    <location>
        <begin position="1"/>
        <end position="48"/>
    </location>
</feature>